<evidence type="ECO:0008006" key="5">
    <source>
        <dbReference type="Google" id="ProtNLM"/>
    </source>
</evidence>
<organism evidence="3 4">
    <name type="scientific">Shewanella benthica KT99</name>
    <dbReference type="NCBI Taxonomy" id="314608"/>
    <lineage>
        <taxon>Bacteria</taxon>
        <taxon>Pseudomonadati</taxon>
        <taxon>Pseudomonadota</taxon>
        <taxon>Gammaproteobacteria</taxon>
        <taxon>Alteromonadales</taxon>
        <taxon>Shewanellaceae</taxon>
        <taxon>Shewanella</taxon>
    </lineage>
</organism>
<evidence type="ECO:0000313" key="3">
    <source>
        <dbReference type="EMBL" id="EDQ02670.1"/>
    </source>
</evidence>
<dbReference type="RefSeq" id="WP_005495653.1">
    <property type="nucleotide sequence ID" value="NZ_ABIC01000001.1"/>
</dbReference>
<feature type="chain" id="PRO_5002736776" description="Lipoprotein" evidence="2">
    <location>
        <begin position="23"/>
        <end position="88"/>
    </location>
</feature>
<dbReference type="PROSITE" id="PS51257">
    <property type="entry name" value="PROKAR_LIPOPROTEIN"/>
    <property type="match status" value="1"/>
</dbReference>
<dbReference type="AlphaFoldDB" id="A9CV05"/>
<comment type="caution">
    <text evidence="3">The sequence shown here is derived from an EMBL/GenBank/DDBJ whole genome shotgun (WGS) entry which is preliminary data.</text>
</comment>
<dbReference type="Proteomes" id="UP000005839">
    <property type="component" value="Unassembled WGS sequence"/>
</dbReference>
<feature type="compositionally biased region" description="Basic and acidic residues" evidence="1">
    <location>
        <begin position="51"/>
        <end position="60"/>
    </location>
</feature>
<keyword evidence="4" id="KW-1185">Reference proteome</keyword>
<feature type="signal peptide" evidence="2">
    <location>
        <begin position="1"/>
        <end position="22"/>
    </location>
</feature>
<evidence type="ECO:0000313" key="4">
    <source>
        <dbReference type="Proteomes" id="UP000005839"/>
    </source>
</evidence>
<sequence>MKITVFILCVLLISACSSNDLSYASCDFVSGAAENERQREQSLASPGARDMQTDSNKRTQDTSVGIFNILAGALSRALSSDDADTPCL</sequence>
<keyword evidence="2" id="KW-0732">Signal</keyword>
<evidence type="ECO:0000256" key="2">
    <source>
        <dbReference type="SAM" id="SignalP"/>
    </source>
</evidence>
<reference evidence="3 4" key="1">
    <citation type="submission" date="2007-10" db="EMBL/GenBank/DDBJ databases">
        <authorList>
            <person name="Yayanos A."/>
            <person name="Ferriera S."/>
            <person name="Johnson J."/>
            <person name="Kravitz S."/>
            <person name="Halpern A."/>
            <person name="Remington K."/>
            <person name="Beeson K."/>
            <person name="Tran B."/>
            <person name="Rogers Y.-H."/>
            <person name="Friedman R."/>
            <person name="Venter J.C."/>
        </authorList>
    </citation>
    <scope>NUCLEOTIDE SEQUENCE [LARGE SCALE GENOMIC DNA]</scope>
    <source>
        <strain evidence="3 4">KT99</strain>
    </source>
</reference>
<evidence type="ECO:0000256" key="1">
    <source>
        <dbReference type="SAM" id="MobiDB-lite"/>
    </source>
</evidence>
<name>A9CV05_9GAMM</name>
<accession>A9CV05</accession>
<gene>
    <name evidence="3" type="ORF">KT99_05877</name>
</gene>
<proteinExistence type="predicted"/>
<dbReference type="EMBL" id="ABIC01000001">
    <property type="protein sequence ID" value="EDQ02670.1"/>
    <property type="molecule type" value="Genomic_DNA"/>
</dbReference>
<protein>
    <recommendedName>
        <fullName evidence="5">Lipoprotein</fullName>
    </recommendedName>
</protein>
<feature type="region of interest" description="Disordered" evidence="1">
    <location>
        <begin position="37"/>
        <end position="60"/>
    </location>
</feature>